<feature type="transmembrane region" description="Helical" evidence="6">
    <location>
        <begin position="54"/>
        <end position="72"/>
    </location>
</feature>
<organism evidence="7 8">
    <name type="scientific">Lacisediminihabitans profunda</name>
    <dbReference type="NCBI Taxonomy" id="2594790"/>
    <lineage>
        <taxon>Bacteria</taxon>
        <taxon>Bacillati</taxon>
        <taxon>Actinomycetota</taxon>
        <taxon>Actinomycetes</taxon>
        <taxon>Micrococcales</taxon>
        <taxon>Microbacteriaceae</taxon>
        <taxon>Lacisediminihabitans</taxon>
    </lineage>
</organism>
<evidence type="ECO:0000313" key="8">
    <source>
        <dbReference type="Proteomes" id="UP000321379"/>
    </source>
</evidence>
<keyword evidence="3 6" id="KW-0812">Transmembrane</keyword>
<feature type="transmembrane region" description="Helical" evidence="6">
    <location>
        <begin position="238"/>
        <end position="262"/>
    </location>
</feature>
<feature type="transmembrane region" description="Helical" evidence="6">
    <location>
        <begin position="78"/>
        <end position="95"/>
    </location>
</feature>
<dbReference type="AlphaFoldDB" id="A0A5C8UMR5"/>
<feature type="transmembrane region" description="Helical" evidence="6">
    <location>
        <begin position="207"/>
        <end position="232"/>
    </location>
</feature>
<dbReference type="GO" id="GO:0005886">
    <property type="term" value="C:plasma membrane"/>
    <property type="evidence" value="ECO:0007669"/>
    <property type="project" value="TreeGrafter"/>
</dbReference>
<protein>
    <submittedName>
        <fullName evidence="7">ABC transporter permease</fullName>
    </submittedName>
</protein>
<name>A0A5C8UMR5_9MICO</name>
<dbReference type="PANTHER" id="PTHR30028:SF0">
    <property type="entry name" value="PROTEIN ALUMINUM SENSITIVE 3"/>
    <property type="match status" value="1"/>
</dbReference>
<feature type="transmembrane region" description="Helical" evidence="6">
    <location>
        <begin position="135"/>
        <end position="155"/>
    </location>
</feature>
<dbReference type="InterPro" id="IPR005226">
    <property type="entry name" value="UPF0014_fam"/>
</dbReference>
<proteinExistence type="inferred from homology"/>
<evidence type="ECO:0000313" key="7">
    <source>
        <dbReference type="EMBL" id="TXN29675.1"/>
    </source>
</evidence>
<accession>A0A5C8UMR5</accession>
<feature type="transmembrane region" description="Helical" evidence="6">
    <location>
        <begin position="20"/>
        <end position="42"/>
    </location>
</feature>
<reference evidence="7 8" key="1">
    <citation type="submission" date="2019-08" db="EMBL/GenBank/DDBJ databases">
        <title>Bacterial whole genome sequence for Glaciihabitans sp. CHu50b-6-2.</title>
        <authorList>
            <person name="Jin L."/>
        </authorList>
    </citation>
    <scope>NUCLEOTIDE SEQUENCE [LARGE SCALE GENOMIC DNA]</scope>
    <source>
        <strain evidence="7 8">CHu50b-6-2</strain>
    </source>
</reference>
<feature type="transmembrane region" description="Helical" evidence="6">
    <location>
        <begin position="107"/>
        <end position="129"/>
    </location>
</feature>
<gene>
    <name evidence="7" type="ORF">FVP33_10990</name>
</gene>
<evidence type="ECO:0000256" key="5">
    <source>
        <dbReference type="ARBA" id="ARBA00023136"/>
    </source>
</evidence>
<sequence length="266" mass="27282">MTTVLSSDPPGRPTEDNGTVNFVPTAIAVGVLIAIATGLLLARGIPRPWGPIWAIARAALQLGLLTLILGGIISDERWVAVALVVMFGAAVYTVSRRVARSRVEVAIVAGSLAVGLAVPLITVFVSGAIEFSGRYLLAVGGIIIGGTMSVATLAGRHFREALLSRQDEVEGWLALGATPRQSVRDLATRAVFGALIPTTDQTRTTGLVALPGSFVGAIFGGASVLQAGVFQLVVLTSILASGVITSMLLTTGFSGAVGLLGVRLSD</sequence>
<comment type="caution">
    <text evidence="7">The sequence shown here is derived from an EMBL/GenBank/DDBJ whole genome shotgun (WGS) entry which is preliminary data.</text>
</comment>
<evidence type="ECO:0000256" key="2">
    <source>
        <dbReference type="ARBA" id="ARBA00005268"/>
    </source>
</evidence>
<dbReference type="PANTHER" id="PTHR30028">
    <property type="entry name" value="UPF0014 INNER MEMBRANE PROTEIN YBBM-RELATED"/>
    <property type="match status" value="1"/>
</dbReference>
<dbReference type="EMBL" id="VRMG01000008">
    <property type="protein sequence ID" value="TXN29675.1"/>
    <property type="molecule type" value="Genomic_DNA"/>
</dbReference>
<evidence type="ECO:0000256" key="6">
    <source>
        <dbReference type="SAM" id="Phobius"/>
    </source>
</evidence>
<keyword evidence="4 6" id="KW-1133">Transmembrane helix</keyword>
<comment type="subcellular location">
    <subcellularLocation>
        <location evidence="1">Membrane</location>
        <topology evidence="1">Multi-pass membrane protein</topology>
    </subcellularLocation>
</comment>
<evidence type="ECO:0000256" key="3">
    <source>
        <dbReference type="ARBA" id="ARBA00022692"/>
    </source>
</evidence>
<evidence type="ECO:0000256" key="4">
    <source>
        <dbReference type="ARBA" id="ARBA00022989"/>
    </source>
</evidence>
<dbReference type="Pfam" id="PF03649">
    <property type="entry name" value="UPF0014"/>
    <property type="match status" value="1"/>
</dbReference>
<keyword evidence="8" id="KW-1185">Reference proteome</keyword>
<evidence type="ECO:0000256" key="1">
    <source>
        <dbReference type="ARBA" id="ARBA00004141"/>
    </source>
</evidence>
<comment type="similarity">
    <text evidence="2">Belongs to the UPF0014 family.</text>
</comment>
<dbReference type="Proteomes" id="UP000321379">
    <property type="component" value="Unassembled WGS sequence"/>
</dbReference>
<keyword evidence="5 6" id="KW-0472">Membrane</keyword>